<reference evidence="2 3" key="1">
    <citation type="submission" date="2015-08" db="EMBL/GenBank/DDBJ databases">
        <title>Next Generation Sequencing and Analysis of the Genome of Puccinia sorghi L Schw, the Causal Agent of Maize Common Rust.</title>
        <authorList>
            <person name="Rochi L."/>
            <person name="Burguener G."/>
            <person name="Darino M."/>
            <person name="Turjanski A."/>
            <person name="Kreff E."/>
            <person name="Dieguez M.J."/>
            <person name="Sacco F."/>
        </authorList>
    </citation>
    <scope>NUCLEOTIDE SEQUENCE [LARGE SCALE GENOMIC DNA]</scope>
    <source>
        <strain evidence="2 3">RO10H11247</strain>
    </source>
</reference>
<comment type="caution">
    <text evidence="2">The sequence shown here is derived from an EMBL/GenBank/DDBJ whole genome shotgun (WGS) entry which is preliminary data.</text>
</comment>
<dbReference type="Pfam" id="PF00561">
    <property type="entry name" value="Abhydrolase_1"/>
    <property type="match status" value="1"/>
</dbReference>
<dbReference type="InterPro" id="IPR000073">
    <property type="entry name" value="AB_hydrolase_1"/>
</dbReference>
<keyword evidence="3" id="KW-1185">Reference proteome</keyword>
<protein>
    <recommendedName>
        <fullName evidence="1">AB hydrolase-1 domain-containing protein</fullName>
    </recommendedName>
</protein>
<gene>
    <name evidence="2" type="ORF">VP01_1025g1</name>
</gene>
<dbReference type="InterPro" id="IPR029058">
    <property type="entry name" value="AB_hydrolase_fold"/>
</dbReference>
<dbReference type="PANTHER" id="PTHR43433:SF5">
    <property type="entry name" value="AB HYDROLASE-1 DOMAIN-CONTAINING PROTEIN"/>
    <property type="match status" value="1"/>
</dbReference>
<dbReference type="InterPro" id="IPR050471">
    <property type="entry name" value="AB_hydrolase"/>
</dbReference>
<dbReference type="VEuPathDB" id="FungiDB:VP01_1025g1"/>
<sequence length="402" mass="45108">MRNPHVERLLTVKPTLKLKQSPEIPTLPTALDSETCVKKGLCPIAVDYSPRPRNIYYEIHGDLNASQKVVLSMASLAYQFEISCISFLPHESLGMNFTCSAWAPQVQHLSYKKDYAVLVFDNRGTGNSDAGAIEAYTSSEMAKDTLNLLKWIGWEKDRSIHLFGVSMGGMIAQEMCLLNPERFKSVSFISTRCGSEFDCPSTRSIIAAIKTAFKLVTGDRALDLYLELLFPDGYFDESTEKGRLCKSRLRDRLRTCHQLPREQSRTAYLGHFYAVMMHHFSYEKLKKISADLHPAKILVIIGDKDELILAKRAVELHEHLPGSELFMVENAGHALGYQITEELNSIMDRVMAEGNAAFSKHLIVLALLELYASKISQPSWLAREDKPVRISAQGFEKGGGQS</sequence>
<name>A0A0L6VUN9_9BASI</name>
<dbReference type="SUPFAM" id="SSF53474">
    <property type="entry name" value="alpha/beta-Hydrolases"/>
    <property type="match status" value="1"/>
</dbReference>
<accession>A0A0L6VUN9</accession>
<dbReference type="AlphaFoldDB" id="A0A0L6VUN9"/>
<dbReference type="Gene3D" id="3.40.50.1820">
    <property type="entry name" value="alpha/beta hydrolase"/>
    <property type="match status" value="1"/>
</dbReference>
<dbReference type="OrthoDB" id="19657at2759"/>
<dbReference type="Proteomes" id="UP000037035">
    <property type="component" value="Unassembled WGS sequence"/>
</dbReference>
<feature type="domain" description="AB hydrolase-1" evidence="1">
    <location>
        <begin position="102"/>
        <end position="335"/>
    </location>
</feature>
<evidence type="ECO:0000259" key="1">
    <source>
        <dbReference type="Pfam" id="PF00561"/>
    </source>
</evidence>
<evidence type="ECO:0000313" key="3">
    <source>
        <dbReference type="Proteomes" id="UP000037035"/>
    </source>
</evidence>
<dbReference type="PANTHER" id="PTHR43433">
    <property type="entry name" value="HYDROLASE, ALPHA/BETA FOLD FAMILY PROTEIN"/>
    <property type="match status" value="1"/>
</dbReference>
<dbReference type="STRING" id="27349.A0A0L6VUN9"/>
<proteinExistence type="predicted"/>
<evidence type="ECO:0000313" key="2">
    <source>
        <dbReference type="EMBL" id="KNZ64463.1"/>
    </source>
</evidence>
<organism evidence="2 3">
    <name type="scientific">Puccinia sorghi</name>
    <dbReference type="NCBI Taxonomy" id="27349"/>
    <lineage>
        <taxon>Eukaryota</taxon>
        <taxon>Fungi</taxon>
        <taxon>Dikarya</taxon>
        <taxon>Basidiomycota</taxon>
        <taxon>Pucciniomycotina</taxon>
        <taxon>Pucciniomycetes</taxon>
        <taxon>Pucciniales</taxon>
        <taxon>Pucciniaceae</taxon>
        <taxon>Puccinia</taxon>
    </lineage>
</organism>
<dbReference type="EMBL" id="LAVV01000288">
    <property type="protein sequence ID" value="KNZ64463.1"/>
    <property type="molecule type" value="Genomic_DNA"/>
</dbReference>